<dbReference type="PANTHER" id="PTHR36195:SF4">
    <property type="entry name" value="DOMAIN PROTEIN, PUTATIVE (AFU_ORTHOLOGUE AFUA_5G01990)-RELATED"/>
    <property type="match status" value="1"/>
</dbReference>
<evidence type="ECO:0000313" key="1">
    <source>
        <dbReference type="EMBL" id="AAS69172.1"/>
    </source>
</evidence>
<sequence>MPMMGKKIGYVALGILFLLLLLYWIGQGPRVSIPKDIKPGAEFVFPGEEKTTEETLSLLISSLKEKYQPGGVKRDAHPFAHGCVKASFTVSSSIPEEFKFGIFKSSKTYPAWIRFSNGSITKKSDQEGDIRGMGIKLLGVDGPKLSADENRTQDFLLINHPVLPVGAPDEYLALFQAAFAKKPMSYFLGGMPWNWKLTALQESISIRRKKIPDVLEIRYWSTTPYRLGNETSAVKYSAIPCETKKLEVPKNPADDYLRQTMISHLKEKSACFEFMIQKQGNPISMPIEDPAVHWNEKDSPFIAVAKIEIPKQEFATPEQDRFCENLSLNPWHSLAEHRPLGGINRIRKVAYETIAKYRHEQNGIKQLEPTE</sequence>
<dbReference type="AlphaFoldDB" id="Q72UV6"/>
<dbReference type="InterPro" id="IPR020835">
    <property type="entry name" value="Catalase_sf"/>
</dbReference>
<evidence type="ECO:0000313" key="2">
    <source>
        <dbReference type="Proteomes" id="UP000007037"/>
    </source>
</evidence>
<name>Q72UV6_LEPIC</name>
<evidence type="ECO:0008006" key="3">
    <source>
        <dbReference type="Google" id="ProtNLM"/>
    </source>
</evidence>
<proteinExistence type="predicted"/>
<accession>Q72UV6</accession>
<organism evidence="1 2">
    <name type="scientific">Leptospira interrogans serogroup Icterohaemorrhagiae serovar copenhageni (strain Fiocruz L1-130)</name>
    <dbReference type="NCBI Taxonomy" id="267671"/>
    <lineage>
        <taxon>Bacteria</taxon>
        <taxon>Pseudomonadati</taxon>
        <taxon>Spirochaetota</taxon>
        <taxon>Spirochaetia</taxon>
        <taxon>Leptospirales</taxon>
        <taxon>Leptospiraceae</taxon>
        <taxon>Leptospira</taxon>
    </lineage>
</organism>
<dbReference type="Gene3D" id="2.40.180.10">
    <property type="entry name" value="Catalase core domain"/>
    <property type="match status" value="1"/>
</dbReference>
<dbReference type="KEGG" id="lic:LIC_10551"/>
<gene>
    <name evidence="1" type="ordered locus">LIC_10551</name>
</gene>
<protein>
    <recommendedName>
        <fullName evidence="3">Catalase</fullName>
    </recommendedName>
</protein>
<dbReference type="GO" id="GO:0020037">
    <property type="term" value="F:heme binding"/>
    <property type="evidence" value="ECO:0007669"/>
    <property type="project" value="InterPro"/>
</dbReference>
<dbReference type="SUPFAM" id="SSF56634">
    <property type="entry name" value="Heme-dependent catalase-like"/>
    <property type="match status" value="1"/>
</dbReference>
<dbReference type="HOGENOM" id="CLU_046417_0_0_12"/>
<dbReference type="CDD" id="cd08152">
    <property type="entry name" value="y4iL_like"/>
    <property type="match status" value="1"/>
</dbReference>
<dbReference type="Proteomes" id="UP000007037">
    <property type="component" value="Chromosome I"/>
</dbReference>
<dbReference type="PANTHER" id="PTHR36195">
    <property type="entry name" value="DOMAIN PROTEIN, PUTATIVE (AFU_ORTHOLOGUE AFUA_5G01990)-RELATED-RELATED"/>
    <property type="match status" value="1"/>
</dbReference>
<reference evidence="1 2" key="1">
    <citation type="journal article" date="2004" name="J. Bacteriol.">
        <title>Comparative genomics of two Leptospira interrogans serovars reveals novel insights into physiology and pathogenesis.</title>
        <authorList>
            <person name="Nascimento A.L."/>
            <person name="Ko A.I."/>
            <person name="Martins E.A."/>
            <person name="Monteiro-Vitorello C.B."/>
            <person name="Ho P.L."/>
            <person name="Haake D.A."/>
            <person name="Verjovski-Almeida S."/>
            <person name="Hartskeerl R.A."/>
            <person name="Marques M.V."/>
            <person name="Oliveira M.C."/>
            <person name="Menck C.F."/>
            <person name="Leite L.C."/>
            <person name="Carrer H."/>
            <person name="Coutinho L.L."/>
            <person name="Degrave W.M."/>
            <person name="Dellagostin O.A."/>
            <person name="El-Dorry H."/>
            <person name="Ferro E.S."/>
            <person name="Ferro M.I."/>
            <person name="Furlan L.R."/>
            <person name="Gamberini M."/>
            <person name="Giglioti E.A."/>
            <person name="Goes-Neto A."/>
            <person name="Goldman G.H."/>
            <person name="Goldman M.H."/>
            <person name="Harakava R."/>
            <person name="Jeronimo S.M."/>
            <person name="Junqueira-De-Azevedo I.L."/>
            <person name="Kimura E.T."/>
            <person name="Kuramae E.E."/>
            <person name="Lemos E.G."/>
            <person name="Lemos M.V."/>
            <person name="Marino C.L."/>
            <person name="Nunes L.R."/>
            <person name="De Oliveira R.C."/>
            <person name="Pereira G.G."/>
            <person name="Reis M.S."/>
            <person name="Schriefer A."/>
            <person name="Siqueira W.J."/>
            <person name="Sommer P."/>
            <person name="Tsai S.M."/>
            <person name="Simpson A.J."/>
            <person name="Ferro J.A."/>
            <person name="Camargo L.E."/>
            <person name="Kitajima J.P."/>
            <person name="Setubal J.C."/>
            <person name="Van Sluys M.A."/>
        </authorList>
    </citation>
    <scope>NUCLEOTIDE SEQUENCE [LARGE SCALE GENOMIC DNA]</scope>
    <source>
        <strain evidence="1 2">Fiocruz L1-130</strain>
    </source>
</reference>
<dbReference type="EMBL" id="AE016823">
    <property type="protein sequence ID" value="AAS69172.1"/>
    <property type="molecule type" value="Genomic_DNA"/>
</dbReference>